<name>A0A2N0V083_9FIRM</name>
<keyword evidence="2" id="KW-1185">Reference proteome</keyword>
<proteinExistence type="predicted"/>
<dbReference type="RefSeq" id="WP_101028283.1">
    <property type="nucleotide sequence ID" value="NZ_CABMMZ010000016.1"/>
</dbReference>
<sequence length="92" mass="10344">MIREELDRLLCDVKSNAELKEKLLKTEQSENPIDNFCSLCRSLGYKISAGELFALGLDESDTKLRSVNGGGVNAIDGWDDAYEQFILTLKWT</sequence>
<comment type="caution">
    <text evidence="1">The sequence shown here is derived from an EMBL/GenBank/DDBJ whole genome shotgun (WGS) entry which is preliminary data.</text>
</comment>
<evidence type="ECO:0000313" key="2">
    <source>
        <dbReference type="Proteomes" id="UP000233425"/>
    </source>
</evidence>
<dbReference type="AlphaFoldDB" id="A0A2N0V083"/>
<evidence type="ECO:0000313" key="1">
    <source>
        <dbReference type="EMBL" id="PKD32650.1"/>
    </source>
</evidence>
<dbReference type="Proteomes" id="UP000233425">
    <property type="component" value="Unassembled WGS sequence"/>
</dbReference>
<reference evidence="1" key="1">
    <citation type="journal article" date="2018" name="Environ. Microbiol.">
        <title>Sporulation capability and amylosome conservation among diverse human colonic and rumen isolates of the keystone starch-degrader Ruminococcus bromii.</title>
        <authorList>
            <person name="Mukhopadhya I."/>
            <person name="Morais S."/>
            <person name="Laverde-Gomez J."/>
            <person name="Sheridan P.O."/>
            <person name="Walker A.W."/>
            <person name="Kelly W."/>
            <person name="Klieve A.V."/>
            <person name="Ouwerkerk D."/>
            <person name="Duncan S.H."/>
            <person name="Louis P."/>
            <person name="Koropatkin N."/>
            <person name="Cockburn D."/>
            <person name="Kibler R."/>
            <person name="Cooper P.J."/>
            <person name="Sandoval C."/>
            <person name="Crost E."/>
            <person name="Juge N."/>
            <person name="Bayer E.A."/>
            <person name="Flint H.J."/>
        </authorList>
    </citation>
    <scope>NUCLEOTIDE SEQUENCE [LARGE SCALE GENOMIC DNA]</scope>
    <source>
        <strain evidence="1">ATCC 27255</strain>
    </source>
</reference>
<dbReference type="EMBL" id="NNSR01000016">
    <property type="protein sequence ID" value="PKD32650.1"/>
    <property type="molecule type" value="Genomic_DNA"/>
</dbReference>
<protein>
    <recommendedName>
        <fullName evidence="3">Nif11 domain-containing protein</fullName>
    </recommendedName>
</protein>
<evidence type="ECO:0008006" key="3">
    <source>
        <dbReference type="Google" id="ProtNLM"/>
    </source>
</evidence>
<gene>
    <name evidence="1" type="ORF">RBATCC27255_00122</name>
</gene>
<accession>A0A2N0V083</accession>
<organism evidence="1 2">
    <name type="scientific">Ruminococcus bromii</name>
    <dbReference type="NCBI Taxonomy" id="40518"/>
    <lineage>
        <taxon>Bacteria</taxon>
        <taxon>Bacillati</taxon>
        <taxon>Bacillota</taxon>
        <taxon>Clostridia</taxon>
        <taxon>Eubacteriales</taxon>
        <taxon>Oscillospiraceae</taxon>
        <taxon>Ruminococcus</taxon>
    </lineage>
</organism>